<evidence type="ECO:0000313" key="1">
    <source>
        <dbReference type="EMBL" id="KAL0102659.1"/>
    </source>
</evidence>
<protein>
    <recommendedName>
        <fullName evidence="3">Ribosomal protein S14</fullName>
    </recommendedName>
</protein>
<reference evidence="1 2" key="1">
    <citation type="submission" date="2023-03" db="EMBL/GenBank/DDBJ databases">
        <title>High recombination rates correlate with genetic variation in Cardiocondyla obscurior ants.</title>
        <authorList>
            <person name="Errbii M."/>
        </authorList>
    </citation>
    <scope>NUCLEOTIDE SEQUENCE [LARGE SCALE GENOMIC DNA]</scope>
    <source>
        <strain evidence="1">Alpha-2009</strain>
        <tissue evidence="1">Whole body</tissue>
    </source>
</reference>
<organism evidence="1 2">
    <name type="scientific">Cardiocondyla obscurior</name>
    <dbReference type="NCBI Taxonomy" id="286306"/>
    <lineage>
        <taxon>Eukaryota</taxon>
        <taxon>Metazoa</taxon>
        <taxon>Ecdysozoa</taxon>
        <taxon>Arthropoda</taxon>
        <taxon>Hexapoda</taxon>
        <taxon>Insecta</taxon>
        <taxon>Pterygota</taxon>
        <taxon>Neoptera</taxon>
        <taxon>Endopterygota</taxon>
        <taxon>Hymenoptera</taxon>
        <taxon>Apocrita</taxon>
        <taxon>Aculeata</taxon>
        <taxon>Formicoidea</taxon>
        <taxon>Formicidae</taxon>
        <taxon>Myrmicinae</taxon>
        <taxon>Cardiocondyla</taxon>
    </lineage>
</organism>
<evidence type="ECO:0008006" key="3">
    <source>
        <dbReference type="Google" id="ProtNLM"/>
    </source>
</evidence>
<proteinExistence type="predicted"/>
<accession>A0AAW2EJY0</accession>
<sequence length="161" mass="18248">MRIVEQKRFLLRGFHAFAPSRSAGRVLRRERETTPTTLAGAYNSARRFFSAAVSGLFCESQLDPKNLAARRVRSRSFLKYPASENRFPARVERAGTKSLLWEDHTMHLEISKKSIIREWTRQIGGEGGGGGSSRILRISAQLMRIRRAVVGSLGERVKWFA</sequence>
<gene>
    <name evidence="1" type="ORF">PUN28_018156</name>
</gene>
<evidence type="ECO:0000313" key="2">
    <source>
        <dbReference type="Proteomes" id="UP001430953"/>
    </source>
</evidence>
<dbReference type="EMBL" id="JADYXP020000022">
    <property type="protein sequence ID" value="KAL0102659.1"/>
    <property type="molecule type" value="Genomic_DNA"/>
</dbReference>
<comment type="caution">
    <text evidence="1">The sequence shown here is derived from an EMBL/GenBank/DDBJ whole genome shotgun (WGS) entry which is preliminary data.</text>
</comment>
<dbReference type="AlphaFoldDB" id="A0AAW2EJY0"/>
<keyword evidence="2" id="KW-1185">Reference proteome</keyword>
<dbReference type="Proteomes" id="UP001430953">
    <property type="component" value="Unassembled WGS sequence"/>
</dbReference>
<name>A0AAW2EJY0_9HYME</name>